<feature type="transmembrane region" description="Helical" evidence="2">
    <location>
        <begin position="7"/>
        <end position="25"/>
    </location>
</feature>
<keyword evidence="2" id="KW-0812">Transmembrane</keyword>
<sequence length="140" mass="15851">MPFEMKGIFFGIIIEICFIYLQYQIHAMAKKYFYIIFFFLFLFSARVLAQESRPAANGKTQETTIEGLSFYPNPVSNGKIYITSKSTLDKEIAIYDVLGKKVLQSVVTSKELNVSSLSPGVYIIKIKEGEATATRKLIVK</sequence>
<comment type="caution">
    <text evidence="5">The sequence shown here is derived from an EMBL/GenBank/DDBJ whole genome shotgun (WGS) entry which is preliminary data.</text>
</comment>
<proteinExistence type="predicted"/>
<dbReference type="Proteomes" id="UP000233767">
    <property type="component" value="Unassembled WGS sequence"/>
</dbReference>
<dbReference type="EMBL" id="RCCB01000010">
    <property type="protein sequence ID" value="RLJ35887.1"/>
    <property type="molecule type" value="Genomic_DNA"/>
</dbReference>
<dbReference type="NCBIfam" id="TIGR04183">
    <property type="entry name" value="Por_Secre_tail"/>
    <property type="match status" value="1"/>
</dbReference>
<gene>
    <name evidence="4" type="ORF">B0G92_0231</name>
    <name evidence="5" type="ORF">CLV50_1273</name>
</gene>
<dbReference type="EMBL" id="PJND01000007">
    <property type="protein sequence ID" value="PKW28608.1"/>
    <property type="molecule type" value="Genomic_DNA"/>
</dbReference>
<evidence type="ECO:0000313" key="5">
    <source>
        <dbReference type="EMBL" id="RLJ35887.1"/>
    </source>
</evidence>
<keyword evidence="2" id="KW-1133">Transmembrane helix</keyword>
<evidence type="ECO:0000256" key="2">
    <source>
        <dbReference type="SAM" id="Phobius"/>
    </source>
</evidence>
<evidence type="ECO:0000313" key="7">
    <source>
        <dbReference type="Proteomes" id="UP000275027"/>
    </source>
</evidence>
<evidence type="ECO:0000313" key="4">
    <source>
        <dbReference type="EMBL" id="PKW28608.1"/>
    </source>
</evidence>
<accession>A0A497V116</accession>
<name>A0A497V116_9FLAO</name>
<keyword evidence="6" id="KW-1185">Reference proteome</keyword>
<feature type="transmembrane region" description="Helical" evidence="2">
    <location>
        <begin position="31"/>
        <end position="49"/>
    </location>
</feature>
<protein>
    <submittedName>
        <fullName evidence="4 5">Secreted protein (Por secretion system target)</fullName>
    </submittedName>
</protein>
<evidence type="ECO:0000256" key="1">
    <source>
        <dbReference type="ARBA" id="ARBA00022729"/>
    </source>
</evidence>
<evidence type="ECO:0000259" key="3">
    <source>
        <dbReference type="Pfam" id="PF18962"/>
    </source>
</evidence>
<evidence type="ECO:0000313" key="6">
    <source>
        <dbReference type="Proteomes" id="UP000233767"/>
    </source>
</evidence>
<feature type="domain" description="Secretion system C-terminal sorting" evidence="3">
    <location>
        <begin position="71"/>
        <end position="139"/>
    </location>
</feature>
<dbReference type="Proteomes" id="UP000275027">
    <property type="component" value="Unassembled WGS sequence"/>
</dbReference>
<keyword evidence="2" id="KW-0472">Membrane</keyword>
<dbReference type="AlphaFoldDB" id="A0A497V116"/>
<organism evidence="5 7">
    <name type="scientific">Flavobacterium lindanitolerans</name>
    <dbReference type="NCBI Taxonomy" id="428988"/>
    <lineage>
        <taxon>Bacteria</taxon>
        <taxon>Pseudomonadati</taxon>
        <taxon>Bacteroidota</taxon>
        <taxon>Flavobacteriia</taxon>
        <taxon>Flavobacteriales</taxon>
        <taxon>Flavobacteriaceae</taxon>
        <taxon>Flavobacterium</taxon>
    </lineage>
</organism>
<reference evidence="5 7" key="2">
    <citation type="submission" date="2018-10" db="EMBL/GenBank/DDBJ databases">
        <title>Genomic Encyclopedia of Archaeal and Bacterial Type Strains, Phase II (KMG-II): from individual species to whole genera.</title>
        <authorList>
            <person name="Goeker M."/>
        </authorList>
    </citation>
    <scope>NUCLEOTIDE SEQUENCE [LARGE SCALE GENOMIC DNA]</scope>
    <source>
        <strain evidence="5 7">DSM 21886</strain>
    </source>
</reference>
<dbReference type="Pfam" id="PF18962">
    <property type="entry name" value="Por_Secre_tail"/>
    <property type="match status" value="1"/>
</dbReference>
<keyword evidence="1" id="KW-0732">Signal</keyword>
<dbReference type="InterPro" id="IPR026444">
    <property type="entry name" value="Secre_tail"/>
</dbReference>
<reference evidence="4 6" key="1">
    <citation type="submission" date="2017-12" db="EMBL/GenBank/DDBJ databases">
        <title>Genomic Encyclopedia of Type Strains, Phase III (KMG-III): the genomes of soil and plant-associated and newly described type strains.</title>
        <authorList>
            <person name="Whitman W."/>
        </authorList>
    </citation>
    <scope>NUCLEOTIDE SEQUENCE [LARGE SCALE GENOMIC DNA]</scope>
    <source>
        <strain evidence="4 6">IP-10</strain>
    </source>
</reference>